<proteinExistence type="predicted"/>
<name>A0A0M4EC43_DROBS</name>
<gene>
    <name evidence="1" type="ORF">Dbus_chr3Lg2320</name>
</gene>
<accession>A0A0M4EC43</accession>
<dbReference type="AlphaFoldDB" id="A0A0M4EC43"/>
<protein>
    <submittedName>
        <fullName evidence="1">CG34256</fullName>
    </submittedName>
</protein>
<dbReference type="InterPro" id="IPR012674">
    <property type="entry name" value="Calycin"/>
</dbReference>
<dbReference type="SUPFAM" id="SSF50814">
    <property type="entry name" value="Lipocalins"/>
    <property type="match status" value="1"/>
</dbReference>
<dbReference type="EMBL" id="CP012525">
    <property type="protein sequence ID" value="ALC45154.1"/>
    <property type="molecule type" value="Genomic_DNA"/>
</dbReference>
<dbReference type="OrthoDB" id="7817703at2759"/>
<keyword evidence="2" id="KW-1185">Reference proteome</keyword>
<dbReference type="Gene3D" id="2.40.128.20">
    <property type="match status" value="1"/>
</dbReference>
<evidence type="ECO:0000313" key="2">
    <source>
        <dbReference type="Proteomes" id="UP000494163"/>
    </source>
</evidence>
<dbReference type="OMA" id="YLHLEYH"/>
<organism evidence="1 2">
    <name type="scientific">Drosophila busckii</name>
    <name type="common">Fruit fly</name>
    <dbReference type="NCBI Taxonomy" id="30019"/>
    <lineage>
        <taxon>Eukaryota</taxon>
        <taxon>Metazoa</taxon>
        <taxon>Ecdysozoa</taxon>
        <taxon>Arthropoda</taxon>
        <taxon>Hexapoda</taxon>
        <taxon>Insecta</taxon>
        <taxon>Pterygota</taxon>
        <taxon>Neoptera</taxon>
        <taxon>Endopterygota</taxon>
        <taxon>Diptera</taxon>
        <taxon>Brachycera</taxon>
        <taxon>Muscomorpha</taxon>
        <taxon>Ephydroidea</taxon>
        <taxon>Drosophilidae</taxon>
        <taxon>Drosophila</taxon>
    </lineage>
</organism>
<sequence>VDLYWTRITKTDYINYAVELHCTPPWFRHQAAIYTRKKEPSEAVLKKITDYLTTVQLSLDKFKPQNMSTCKNYSNEPLQVWHRYRYMHLDFNPHFIRPLVKDKDI</sequence>
<reference evidence="1 2" key="1">
    <citation type="submission" date="2015-08" db="EMBL/GenBank/DDBJ databases">
        <title>Ancestral chromatin configuration constrains chromatin evolution on differentiating sex chromosomes in Drosophila.</title>
        <authorList>
            <person name="Zhou Q."/>
            <person name="Bachtrog D."/>
        </authorList>
    </citation>
    <scope>NUCLEOTIDE SEQUENCE [LARGE SCALE GENOMIC DNA]</scope>
    <source>
        <tissue evidence="1">Whole larvae</tissue>
    </source>
</reference>
<dbReference type="Proteomes" id="UP000494163">
    <property type="component" value="Chromosome 3L"/>
</dbReference>
<feature type="non-terminal residue" evidence="1">
    <location>
        <position position="1"/>
    </location>
</feature>
<evidence type="ECO:0000313" key="1">
    <source>
        <dbReference type="EMBL" id="ALC45154.1"/>
    </source>
</evidence>